<dbReference type="EMBL" id="JAGTUF010000001">
    <property type="protein sequence ID" value="MBR9970818.1"/>
    <property type="molecule type" value="Genomic_DNA"/>
</dbReference>
<accession>A0ABS5IAS7</accession>
<protein>
    <submittedName>
        <fullName evidence="2">Uncharacterized protein</fullName>
    </submittedName>
</protein>
<dbReference type="RefSeq" id="WP_211546273.1">
    <property type="nucleotide sequence ID" value="NZ_JAGTUF010000001.1"/>
</dbReference>
<keyword evidence="3" id="KW-1185">Reference proteome</keyword>
<evidence type="ECO:0000313" key="2">
    <source>
        <dbReference type="EMBL" id="MBR9970818.1"/>
    </source>
</evidence>
<reference evidence="2 3" key="1">
    <citation type="submission" date="2021-04" db="EMBL/GenBank/DDBJ databases">
        <title>Magnetospirillum sulfuroxidans sp. nov., a facultative chemolithoautotrophic sulfur-oxidizing alphaproteobacterium isolated from freshwater sediment and proposals for Paramagetospirillum gen. nov., and Magnetospirillaceae fam. nov.</title>
        <authorList>
            <person name="Koziaeva V."/>
            <person name="Geelhoed J.S."/>
            <person name="Sorokin D.Y."/>
            <person name="Grouzdev D.S."/>
        </authorList>
    </citation>
    <scope>NUCLEOTIDE SEQUENCE [LARGE SCALE GENOMIC DNA]</scope>
    <source>
        <strain evidence="2 3">J10</strain>
    </source>
</reference>
<sequence length="58" mass="6194">MGGFANQLMPTSLADTMPDIPKDALKNPGIMLRSKQLKATATSRYGDDGLVKSKLKGD</sequence>
<dbReference type="Proteomes" id="UP000680714">
    <property type="component" value="Unassembled WGS sequence"/>
</dbReference>
<organism evidence="2 3">
    <name type="scientific">Magnetospirillum sulfuroxidans</name>
    <dbReference type="NCBI Taxonomy" id="611300"/>
    <lineage>
        <taxon>Bacteria</taxon>
        <taxon>Pseudomonadati</taxon>
        <taxon>Pseudomonadota</taxon>
        <taxon>Alphaproteobacteria</taxon>
        <taxon>Rhodospirillales</taxon>
        <taxon>Rhodospirillaceae</taxon>
        <taxon>Magnetospirillum</taxon>
    </lineage>
</organism>
<name>A0ABS5IAS7_9PROT</name>
<evidence type="ECO:0000313" key="3">
    <source>
        <dbReference type="Proteomes" id="UP000680714"/>
    </source>
</evidence>
<feature type="region of interest" description="Disordered" evidence="1">
    <location>
        <begin position="1"/>
        <end position="20"/>
    </location>
</feature>
<comment type="caution">
    <text evidence="2">The sequence shown here is derived from an EMBL/GenBank/DDBJ whole genome shotgun (WGS) entry which is preliminary data.</text>
</comment>
<evidence type="ECO:0000256" key="1">
    <source>
        <dbReference type="SAM" id="MobiDB-lite"/>
    </source>
</evidence>
<gene>
    <name evidence="2" type="ORF">KEC16_03715</name>
</gene>
<proteinExistence type="predicted"/>